<dbReference type="InterPro" id="IPR017853">
    <property type="entry name" value="GH"/>
</dbReference>
<keyword evidence="6" id="KW-0472">Membrane</keyword>
<evidence type="ECO:0000256" key="3">
    <source>
        <dbReference type="ARBA" id="ARBA00022801"/>
    </source>
</evidence>
<feature type="transmembrane region" description="Helical" evidence="6">
    <location>
        <begin position="12"/>
        <end position="35"/>
    </location>
</feature>
<accession>A4C1F3</accession>
<keyword evidence="6" id="KW-1133">Transmembrane helix</keyword>
<dbReference type="GO" id="GO:0004553">
    <property type="term" value="F:hydrolase activity, hydrolyzing O-glycosyl compounds"/>
    <property type="evidence" value="ECO:0007669"/>
    <property type="project" value="InterPro"/>
</dbReference>
<dbReference type="Proteomes" id="UP000003053">
    <property type="component" value="Unassembled WGS sequence"/>
</dbReference>
<comment type="caution">
    <text evidence="8">The sequence shown here is derived from an EMBL/GenBank/DDBJ whole genome shotgun (WGS) entry which is preliminary data.</text>
</comment>
<dbReference type="InterPro" id="IPR001547">
    <property type="entry name" value="Glyco_hydro_5"/>
</dbReference>
<evidence type="ECO:0000313" key="9">
    <source>
        <dbReference type="Proteomes" id="UP000003053"/>
    </source>
</evidence>
<sequence>MVTLNKIIFKSILLLSYLLIIAVVLFLISSLYGYLNTGADRSKILHTKIKKIDQYLPKVTWLEDGNLGRKMNAQTLSEIESNYLDAWFVKNSAFQTNSKIGIDAYYTESARKNIFNIIGANKKLKITIERTTLSHNPDIFLFSEDGQLVVLEDKNVVEYKRVFKDNKFILEITEIANYKVILLLEDGFWRIRHLVKESVSDFDKKTNVALPISTSIKGINYYPQATPWNMFGSEFDINIIREDFNLIKNTNLNTIRIFIPYQDFGRAKVKESKLHKLRQVLDAAEKNDLKVIVTLFDFYGNYAVIDWTLNRRHAETIVSAFKNHNALLAWDVKNEPNLDFDSRGKMDVISWLEQIIVLIKSIDKNHAVTIGWSNISSASILKDQLDFVSFHYYEDKDIFEERYIALKKIVKDKPLVLGEFGVTSYRGFWKPFGSSEEKQAMYYKEMQAVFAKNKIPFLSWTLYDFDKIPKEVVGELPWRRNAQEHYGFINKNGEKKKSFEYIFKN</sequence>
<evidence type="ECO:0000313" key="8">
    <source>
        <dbReference type="EMBL" id="EAR11956.1"/>
    </source>
</evidence>
<dbReference type="PROSITE" id="PS00659">
    <property type="entry name" value="GLYCOSYL_HYDROL_F5"/>
    <property type="match status" value="1"/>
</dbReference>
<dbReference type="PANTHER" id="PTHR31451">
    <property type="match status" value="1"/>
</dbReference>
<evidence type="ECO:0000256" key="2">
    <source>
        <dbReference type="ARBA" id="ARBA00012706"/>
    </source>
</evidence>
<comment type="catalytic activity">
    <reaction evidence="1">
        <text>Random hydrolysis of (1-&gt;4)-beta-D-mannosidic linkages in mannans, galactomannans and glucomannans.</text>
        <dbReference type="EC" id="3.2.1.78"/>
    </reaction>
</comment>
<dbReference type="GO" id="GO:0000272">
    <property type="term" value="P:polysaccharide catabolic process"/>
    <property type="evidence" value="ECO:0007669"/>
    <property type="project" value="InterPro"/>
</dbReference>
<dbReference type="Gene3D" id="3.20.20.80">
    <property type="entry name" value="Glycosidases"/>
    <property type="match status" value="1"/>
</dbReference>
<evidence type="ECO:0000256" key="4">
    <source>
        <dbReference type="ARBA" id="ARBA00023295"/>
    </source>
</evidence>
<dbReference type="Pfam" id="PF00150">
    <property type="entry name" value="Cellulase"/>
    <property type="match status" value="1"/>
</dbReference>
<dbReference type="AlphaFoldDB" id="A4C1F3"/>
<protein>
    <recommendedName>
        <fullName evidence="2">mannan endo-1,4-beta-mannosidase</fullName>
        <ecNumber evidence="2">3.2.1.78</ecNumber>
    </recommendedName>
</protein>
<dbReference type="OrthoDB" id="9774262at2"/>
<organism evidence="8 9">
    <name type="scientific">Polaribacter irgensii 23-P</name>
    <dbReference type="NCBI Taxonomy" id="313594"/>
    <lineage>
        <taxon>Bacteria</taxon>
        <taxon>Pseudomonadati</taxon>
        <taxon>Bacteroidota</taxon>
        <taxon>Flavobacteriia</taxon>
        <taxon>Flavobacteriales</taxon>
        <taxon>Flavobacteriaceae</taxon>
    </lineage>
</organism>
<evidence type="ECO:0000256" key="5">
    <source>
        <dbReference type="RuleBase" id="RU361153"/>
    </source>
</evidence>
<dbReference type="STRING" id="313594.PI23P_11502"/>
<dbReference type="HOGENOM" id="CLU_537241_0_0_10"/>
<name>A4C1F3_9FLAO</name>
<reference evidence="8 9" key="1">
    <citation type="submission" date="2006-02" db="EMBL/GenBank/DDBJ databases">
        <authorList>
            <person name="Murray A."/>
            <person name="Staley J."/>
            <person name="Ferriera S."/>
            <person name="Johnson J."/>
            <person name="Kravitz S."/>
            <person name="Halpern A."/>
            <person name="Remington K."/>
            <person name="Beeson K."/>
            <person name="Tran B."/>
            <person name="Rogers Y.-H."/>
            <person name="Friedman R."/>
            <person name="Venter J.C."/>
        </authorList>
    </citation>
    <scope>NUCLEOTIDE SEQUENCE [LARGE SCALE GENOMIC DNA]</scope>
    <source>
        <strain evidence="8 9">23-P</strain>
    </source>
</reference>
<dbReference type="EC" id="3.2.1.78" evidence="2"/>
<dbReference type="InterPro" id="IPR045053">
    <property type="entry name" value="MAN-like"/>
</dbReference>
<comment type="similarity">
    <text evidence="5">Belongs to the glycosyl hydrolase 5 (cellulase A) family.</text>
</comment>
<dbReference type="EMBL" id="AAOG01000003">
    <property type="protein sequence ID" value="EAR11956.1"/>
    <property type="molecule type" value="Genomic_DNA"/>
</dbReference>
<evidence type="ECO:0000256" key="1">
    <source>
        <dbReference type="ARBA" id="ARBA00001678"/>
    </source>
</evidence>
<feature type="domain" description="Glycoside hydrolase family 5" evidence="7">
    <location>
        <begin position="239"/>
        <end position="464"/>
    </location>
</feature>
<keyword evidence="4 5" id="KW-0326">Glycosidase</keyword>
<dbReference type="InterPro" id="IPR018087">
    <property type="entry name" value="Glyco_hydro_5_CS"/>
</dbReference>
<dbReference type="eggNOG" id="COG3934">
    <property type="taxonomic scope" value="Bacteria"/>
</dbReference>
<gene>
    <name evidence="8" type="ORF">PI23P_11502</name>
</gene>
<evidence type="ECO:0000259" key="7">
    <source>
        <dbReference type="Pfam" id="PF00150"/>
    </source>
</evidence>
<evidence type="ECO:0000256" key="6">
    <source>
        <dbReference type="SAM" id="Phobius"/>
    </source>
</evidence>
<proteinExistence type="inferred from homology"/>
<dbReference type="RefSeq" id="WP_004570916.1">
    <property type="nucleotide sequence ID" value="NZ_CH724148.1"/>
</dbReference>
<dbReference type="SUPFAM" id="SSF51445">
    <property type="entry name" value="(Trans)glycosidases"/>
    <property type="match status" value="1"/>
</dbReference>
<keyword evidence="3 5" id="KW-0378">Hydrolase</keyword>
<keyword evidence="9" id="KW-1185">Reference proteome</keyword>
<keyword evidence="6" id="KW-0812">Transmembrane</keyword>